<evidence type="ECO:0000313" key="3">
    <source>
        <dbReference type="EMBL" id="MDR6225896.1"/>
    </source>
</evidence>
<dbReference type="Pfam" id="PF13424">
    <property type="entry name" value="TPR_12"/>
    <property type="match status" value="1"/>
</dbReference>
<dbReference type="Pfam" id="PF01381">
    <property type="entry name" value="HTH_3"/>
    <property type="match status" value="1"/>
</dbReference>
<comment type="caution">
    <text evidence="3">The sequence shown here is derived from an EMBL/GenBank/DDBJ whole genome shotgun (WGS) entry which is preliminary data.</text>
</comment>
<dbReference type="PROSITE" id="PS50943">
    <property type="entry name" value="HTH_CROC1"/>
    <property type="match status" value="1"/>
</dbReference>
<reference evidence="3 4" key="1">
    <citation type="submission" date="2023-07" db="EMBL/GenBank/DDBJ databases">
        <title>Genomic Encyclopedia of Type Strains, Phase IV (KMG-IV): sequencing the most valuable type-strain genomes for metagenomic binning, comparative biology and taxonomic classification.</title>
        <authorList>
            <person name="Goeker M."/>
        </authorList>
    </citation>
    <scope>NUCLEOTIDE SEQUENCE [LARGE SCALE GENOMIC DNA]</scope>
    <source>
        <strain evidence="3 4">DSM 45903</strain>
    </source>
</reference>
<organism evidence="3 4">
    <name type="scientific">Desmospora profundinema</name>
    <dbReference type="NCBI Taxonomy" id="1571184"/>
    <lineage>
        <taxon>Bacteria</taxon>
        <taxon>Bacillati</taxon>
        <taxon>Bacillota</taxon>
        <taxon>Bacilli</taxon>
        <taxon>Bacillales</taxon>
        <taxon>Thermoactinomycetaceae</taxon>
        <taxon>Desmospora</taxon>
    </lineage>
</organism>
<keyword evidence="1" id="KW-0802">TPR repeat</keyword>
<gene>
    <name evidence="3" type="ORF">JOE21_001902</name>
</gene>
<dbReference type="InterPro" id="IPR001387">
    <property type="entry name" value="Cro/C1-type_HTH"/>
</dbReference>
<dbReference type="PROSITE" id="PS50005">
    <property type="entry name" value="TPR"/>
    <property type="match status" value="2"/>
</dbReference>
<feature type="repeat" description="TPR" evidence="1">
    <location>
        <begin position="289"/>
        <end position="322"/>
    </location>
</feature>
<dbReference type="SUPFAM" id="SSF47413">
    <property type="entry name" value="lambda repressor-like DNA-binding domains"/>
    <property type="match status" value="1"/>
</dbReference>
<dbReference type="InterPro" id="IPR019734">
    <property type="entry name" value="TPR_rpt"/>
</dbReference>
<evidence type="ECO:0000256" key="1">
    <source>
        <dbReference type="PROSITE-ProRule" id="PRU00339"/>
    </source>
</evidence>
<keyword evidence="4" id="KW-1185">Reference proteome</keyword>
<dbReference type="SMART" id="SM00028">
    <property type="entry name" value="TPR"/>
    <property type="match status" value="7"/>
</dbReference>
<name>A0ABU1IM97_9BACL</name>
<evidence type="ECO:0000313" key="4">
    <source>
        <dbReference type="Proteomes" id="UP001185012"/>
    </source>
</evidence>
<feature type="repeat" description="TPR" evidence="1">
    <location>
        <begin position="248"/>
        <end position="281"/>
    </location>
</feature>
<dbReference type="Gene3D" id="1.10.260.40">
    <property type="entry name" value="lambda repressor-like DNA-binding domains"/>
    <property type="match status" value="1"/>
</dbReference>
<dbReference type="CDD" id="cd00093">
    <property type="entry name" value="HTH_XRE"/>
    <property type="match status" value="1"/>
</dbReference>
<dbReference type="Gene3D" id="1.25.40.10">
    <property type="entry name" value="Tetratricopeptide repeat domain"/>
    <property type="match status" value="2"/>
</dbReference>
<proteinExistence type="predicted"/>
<feature type="domain" description="HTH cro/C1-type" evidence="2">
    <location>
        <begin position="22"/>
        <end position="75"/>
    </location>
</feature>
<accession>A0ABU1IM97</accession>
<dbReference type="EMBL" id="JAVDQG010000004">
    <property type="protein sequence ID" value="MDR6225896.1"/>
    <property type="molecule type" value="Genomic_DNA"/>
</dbReference>
<dbReference type="SMART" id="SM00530">
    <property type="entry name" value="HTH_XRE"/>
    <property type="match status" value="1"/>
</dbReference>
<dbReference type="PANTHER" id="PTHR12558:SF13">
    <property type="entry name" value="CELL DIVISION CYCLE PROTEIN 27 HOMOLOG"/>
    <property type="match status" value="1"/>
</dbReference>
<dbReference type="RefSeq" id="WP_309865091.1">
    <property type="nucleotide sequence ID" value="NZ_JAVDQG010000004.1"/>
</dbReference>
<sequence>MIDFHPPPNGKEGFFIGLGNNLRRRRKELGLTQAELAEGIISIPYLSLIENEKAIPRPDVLELLAQRLQCSVNLLIGVTDLETRRRAEIWIDQVQLALSYDGIKKAEQIFFSLVELSRSIADTKILIQVELLEVQLLIYKLEFKESECRLSAIEERWPQLSDEPNLKIWYLRLQGNLYFFKDQYRKALARYREAERILPSVTDGIEKAYVYGNMGRTYLQLSNSSLGILYTEKAIEVLKQNDRWLETCPLLTVLGICHSRSRDYQEAIDCFERVLRMIERFSLSESLASNTYHELGVCHLALGDYDRSIQLLLKSLDVAKEGQLSQWEIGYSHQIICRNYIKKGDLDQARKHLELAMSLLQKRRHRLTDCYIYLGQIHYIEGEMQSFIECYEKAIQEYSHLGISEKAAQVAHTLGKYFNLEKDRDQALSYLLQAVEHYHTTTSTIDIEMELPTLDNQAENTATST</sequence>
<dbReference type="PANTHER" id="PTHR12558">
    <property type="entry name" value="CELL DIVISION CYCLE 16,23,27"/>
    <property type="match status" value="1"/>
</dbReference>
<dbReference type="SUPFAM" id="SSF48452">
    <property type="entry name" value="TPR-like"/>
    <property type="match status" value="2"/>
</dbReference>
<protein>
    <submittedName>
        <fullName evidence="3">Tetratricopeptide (TPR) repeat protein</fullName>
    </submittedName>
</protein>
<evidence type="ECO:0000259" key="2">
    <source>
        <dbReference type="PROSITE" id="PS50943"/>
    </source>
</evidence>
<dbReference type="Pfam" id="PF13181">
    <property type="entry name" value="TPR_8"/>
    <property type="match status" value="1"/>
</dbReference>
<dbReference type="InterPro" id="IPR010982">
    <property type="entry name" value="Lambda_DNA-bd_dom_sf"/>
</dbReference>
<dbReference type="Proteomes" id="UP001185012">
    <property type="component" value="Unassembled WGS sequence"/>
</dbReference>
<dbReference type="InterPro" id="IPR011990">
    <property type="entry name" value="TPR-like_helical_dom_sf"/>
</dbReference>